<dbReference type="InterPro" id="IPR016162">
    <property type="entry name" value="Ald_DH_N"/>
</dbReference>
<dbReference type="InterPro" id="IPR029041">
    <property type="entry name" value="FAD-linked_oxidoreductase-like"/>
</dbReference>
<organism evidence="10 11">
    <name type="scientific">Roseospira navarrensis</name>
    <dbReference type="NCBI Taxonomy" id="140058"/>
    <lineage>
        <taxon>Bacteria</taxon>
        <taxon>Pseudomonadati</taxon>
        <taxon>Pseudomonadota</taxon>
        <taxon>Alphaproteobacteria</taxon>
        <taxon>Rhodospirillales</taxon>
        <taxon>Rhodospirillaceae</taxon>
        <taxon>Roseospira</taxon>
    </lineage>
</organism>
<dbReference type="FunFam" id="3.40.309.10:FF:000005">
    <property type="entry name" value="1-pyrroline-5-carboxylate dehydrogenase 1"/>
    <property type="match status" value="1"/>
</dbReference>
<feature type="active site" evidence="6">
    <location>
        <position position="824"/>
    </location>
</feature>
<accession>A0A7X1ZH83</accession>
<keyword evidence="2 5" id="KW-0560">Oxidoreductase</keyword>
<dbReference type="EC" id="1.2.1.88" evidence="5"/>
<keyword evidence="5" id="KW-0805">Transcription regulation</keyword>
<feature type="domain" description="Proline dehydrogenase PutA" evidence="9">
    <location>
        <begin position="73"/>
        <end position="185"/>
    </location>
</feature>
<comment type="catalytic activity">
    <reaction evidence="4 5">
        <text>L-glutamate 5-semialdehyde + NAD(+) + H2O = L-glutamate + NADH + 2 H(+)</text>
        <dbReference type="Rhea" id="RHEA:30235"/>
        <dbReference type="ChEBI" id="CHEBI:15377"/>
        <dbReference type="ChEBI" id="CHEBI:15378"/>
        <dbReference type="ChEBI" id="CHEBI:29985"/>
        <dbReference type="ChEBI" id="CHEBI:57540"/>
        <dbReference type="ChEBI" id="CHEBI:57945"/>
        <dbReference type="ChEBI" id="CHEBI:58066"/>
        <dbReference type="EC" id="1.2.1.88"/>
    </reaction>
</comment>
<keyword evidence="5" id="KW-0274">FAD</keyword>
<dbReference type="InterPro" id="IPR016161">
    <property type="entry name" value="Ald_DH/histidinol_DH"/>
</dbReference>
<comment type="function">
    <text evidence="5">Oxidizes proline to glutamate for use as a carbon and nitrogen source.</text>
</comment>
<dbReference type="InterPro" id="IPR002872">
    <property type="entry name" value="Proline_DH_dom"/>
</dbReference>
<dbReference type="GO" id="GO:0003842">
    <property type="term" value="F:L-glutamate gamma-semialdehyde dehydrogenase activity"/>
    <property type="evidence" value="ECO:0007669"/>
    <property type="project" value="UniProtKB-UniRule"/>
</dbReference>
<comment type="similarity">
    <text evidence="5">In the N-terminal section; belongs to the proline dehydrogenase family.</text>
</comment>
<comment type="similarity">
    <text evidence="5">In the C-terminal section; belongs to the aldehyde dehydrogenase family.</text>
</comment>
<gene>
    <name evidence="10" type="primary">putA</name>
    <name evidence="10" type="ORF">GHC57_18480</name>
</gene>
<evidence type="ECO:0000259" key="8">
    <source>
        <dbReference type="Pfam" id="PF01619"/>
    </source>
</evidence>
<protein>
    <recommendedName>
        <fullName evidence="5">Bifunctional protein PutA</fullName>
    </recommendedName>
    <domain>
        <recommendedName>
            <fullName evidence="5">Proline dehydrogenase</fullName>
            <ecNumber evidence="5">1.5.5.2</ecNumber>
        </recommendedName>
        <alternativeName>
            <fullName evidence="5">Proline oxidase</fullName>
        </alternativeName>
    </domain>
    <domain>
        <recommendedName>
            <fullName evidence="5">Delta-1-pyrroline-5-carboxylate dehydrogenase</fullName>
            <shortName evidence="5">P5C dehydrogenase</shortName>
            <ecNumber evidence="5">1.2.1.88</ecNumber>
        </recommendedName>
        <alternativeName>
            <fullName evidence="5">L-glutamate gamma-semialdehyde dehydrogenase</fullName>
        </alternativeName>
    </domain>
</protein>
<dbReference type="Gene3D" id="3.20.20.220">
    <property type="match status" value="1"/>
</dbReference>
<dbReference type="Gene3D" id="1.20.5.460">
    <property type="entry name" value="Single helix bin"/>
    <property type="match status" value="1"/>
</dbReference>
<name>A0A7X1ZH83_9PROT</name>
<dbReference type="GO" id="GO:0004657">
    <property type="term" value="F:proline dehydrogenase activity"/>
    <property type="evidence" value="ECO:0007669"/>
    <property type="project" value="UniProtKB-UniRule"/>
</dbReference>
<evidence type="ECO:0000259" key="7">
    <source>
        <dbReference type="Pfam" id="PF00171"/>
    </source>
</evidence>
<comment type="cofactor">
    <cofactor evidence="5">
        <name>FAD</name>
        <dbReference type="ChEBI" id="CHEBI:57692"/>
    </cofactor>
</comment>
<evidence type="ECO:0000313" key="11">
    <source>
        <dbReference type="Proteomes" id="UP000434582"/>
    </source>
</evidence>
<dbReference type="UniPathway" id="UPA00261">
    <property type="reaction ID" value="UER00373"/>
</dbReference>
<keyword evidence="5" id="KW-0642">Proline metabolism</keyword>
<dbReference type="Pfam" id="PF00171">
    <property type="entry name" value="Aldedh"/>
    <property type="match status" value="1"/>
</dbReference>
<proteinExistence type="inferred from homology"/>
<dbReference type="SUPFAM" id="SSF53720">
    <property type="entry name" value="ALDH-like"/>
    <property type="match status" value="2"/>
</dbReference>
<dbReference type="InterPro" id="IPR025703">
    <property type="entry name" value="Bifunct_PutA"/>
</dbReference>
<dbReference type="InterPro" id="IPR016163">
    <property type="entry name" value="Ald_DH_C"/>
</dbReference>
<dbReference type="PIRSF" id="PIRSF000197">
    <property type="entry name" value="Bifunct_PutA"/>
    <property type="match status" value="1"/>
</dbReference>
<comment type="pathway">
    <text evidence="1 5">Amino-acid degradation; L-proline degradation into L-glutamate; L-glutamate from L-proline: step 2/2.</text>
</comment>
<feature type="active site" evidence="6">
    <location>
        <position position="790"/>
    </location>
</feature>
<comment type="pathway">
    <text evidence="5">Amino-acid degradation; L-proline degradation into L-glutamate; L-glutamate from L-proline: step 1/2.</text>
</comment>
<keyword evidence="3 5" id="KW-0520">NAD</keyword>
<dbReference type="InterPro" id="IPR015590">
    <property type="entry name" value="Aldehyde_DH_dom"/>
</dbReference>
<dbReference type="PANTHER" id="PTHR42862:SF1">
    <property type="entry name" value="DELTA-1-PYRROLINE-5-CARBOXYLATE DEHYDROGENASE 2, ISOFORM A-RELATED"/>
    <property type="match status" value="1"/>
</dbReference>
<evidence type="ECO:0000259" key="9">
    <source>
        <dbReference type="Pfam" id="PF14850"/>
    </source>
</evidence>
<dbReference type="InterPro" id="IPR050485">
    <property type="entry name" value="Proline_metab_enzyme"/>
</dbReference>
<dbReference type="PANTHER" id="PTHR42862">
    <property type="entry name" value="DELTA-1-PYRROLINE-5-CARBOXYLATE DEHYDROGENASE 1, ISOFORM A-RELATED"/>
    <property type="match status" value="1"/>
</dbReference>
<keyword evidence="5" id="KW-0285">Flavoprotein</keyword>
<dbReference type="SUPFAM" id="SSF81935">
    <property type="entry name" value="N-terminal domain of bifunctional PutA protein"/>
    <property type="match status" value="1"/>
</dbReference>
<dbReference type="EC" id="1.5.5.2" evidence="5"/>
<dbReference type="OrthoDB" id="9812625at2"/>
<dbReference type="NCBIfam" id="TIGR01238">
    <property type="entry name" value="D1pyr5carbox3"/>
    <property type="match status" value="1"/>
</dbReference>
<dbReference type="InterPro" id="IPR016160">
    <property type="entry name" value="Ald_DH_CS_CYS"/>
</dbReference>
<dbReference type="InterPro" id="IPR024089">
    <property type="entry name" value="PRODH_PutA_dom_I/II"/>
</dbReference>
<dbReference type="Proteomes" id="UP000434582">
    <property type="component" value="Unassembled WGS sequence"/>
</dbReference>
<dbReference type="RefSeq" id="WP_153347040.1">
    <property type="nucleotide sequence ID" value="NZ_WIVE01000112.1"/>
</dbReference>
<evidence type="ECO:0000313" key="10">
    <source>
        <dbReference type="EMBL" id="MQX38504.1"/>
    </source>
</evidence>
<comment type="catalytic activity">
    <reaction evidence="5">
        <text>L-proline + a quinone = (S)-1-pyrroline-5-carboxylate + a quinol + H(+)</text>
        <dbReference type="Rhea" id="RHEA:23784"/>
        <dbReference type="ChEBI" id="CHEBI:15378"/>
        <dbReference type="ChEBI" id="CHEBI:17388"/>
        <dbReference type="ChEBI" id="CHEBI:24646"/>
        <dbReference type="ChEBI" id="CHEBI:60039"/>
        <dbReference type="ChEBI" id="CHEBI:132124"/>
        <dbReference type="EC" id="1.5.5.2"/>
    </reaction>
</comment>
<dbReference type="InterPro" id="IPR024082">
    <property type="entry name" value="PRODH_PutA_dom_II"/>
</dbReference>
<dbReference type="PROSITE" id="PS00070">
    <property type="entry name" value="ALDEHYDE_DEHYDR_CYS"/>
    <property type="match status" value="1"/>
</dbReference>
<dbReference type="GO" id="GO:0010133">
    <property type="term" value="P:L-proline catabolic process to L-glutamate"/>
    <property type="evidence" value="ECO:0007669"/>
    <property type="project" value="UniProtKB-UniRule"/>
</dbReference>
<keyword evidence="5" id="KW-0238">DNA-binding</keyword>
<evidence type="ECO:0000256" key="2">
    <source>
        <dbReference type="ARBA" id="ARBA00023002"/>
    </source>
</evidence>
<keyword evidence="5" id="KW-0678">Repressor</keyword>
<evidence type="ECO:0000256" key="3">
    <source>
        <dbReference type="ARBA" id="ARBA00023027"/>
    </source>
</evidence>
<dbReference type="CDD" id="cd07125">
    <property type="entry name" value="ALDH_PutA-P5CDH"/>
    <property type="match status" value="1"/>
</dbReference>
<evidence type="ECO:0000256" key="4">
    <source>
        <dbReference type="ARBA" id="ARBA00048142"/>
    </source>
</evidence>
<dbReference type="Gene3D" id="3.40.605.10">
    <property type="entry name" value="Aldehyde Dehydrogenase, Chain A, domain 1"/>
    <property type="match status" value="1"/>
</dbReference>
<dbReference type="Pfam" id="PF14850">
    <property type="entry name" value="Pro_dh-DNA_bdg"/>
    <property type="match status" value="1"/>
</dbReference>
<keyword evidence="5" id="KW-0804">Transcription</keyword>
<dbReference type="NCBIfam" id="NF008869">
    <property type="entry name" value="PRK11904.1"/>
    <property type="match status" value="1"/>
</dbReference>
<feature type="domain" description="Aldehyde dehydrogenase" evidence="7">
    <location>
        <begin position="573"/>
        <end position="1010"/>
    </location>
</feature>
<dbReference type="InterPro" id="IPR005933">
    <property type="entry name" value="PutA_C"/>
</dbReference>
<sequence>MDHAPDAAAPLDAAAFDDARAVLRAAALPADETAVVRALADRARLDPAAEARVSAEARALVEALREDTTPGLMESLLAEYGLTNQEGVALMCLAEALLRVPDTLSIDALIRDKLAPAAWSRHLGQSHSALVNASTWGLMLTGRVLRAGGAGWDVMETLRGSVRRLGEPVIRAAVGEAMKLMGRQFVLGRDIDAAMERARTLEAKGYTYSYDMLGEAARTPADARRYFDSYAGAIERIAGAARHGDVTRNPGISIKLSSLNPRYEAAQAGRILPEMIERVRYLCGLAKDANIGLTIDAEEQDRLDPSLDVIQGVLSDPDLAGWDGFGVVVQSYGPRGLPLIDALIALADRLDRRITVRLVKGAYWDAEIKRAQVLGLAGYPVFTRKVSTDVAYVACAHRLLARPDRIYPQFATHNARTVATVLELAGAEAPYEFQRLHGMGESLHDLMRRRHGRPCRIYAPVGVHEDLLAYLVRRILENGANSSFVNQILDQSLPVESLVADPVAVVDGLDSLAHPAVPPPPALYGEDRRNSRGLDLTDPLDVAALESARAPFRAHRWQARPLVGSGRLDGQPRPVANPADPSDIVGTVHDAGPDLAGLAVDGALAALPDWSDRPVDERAAILERAADLYEHHMPELMALATREAGKSQLDGVGEVREAVDFLRYYAARARDLPTDRGARGVFVCISPWNFPLAIFTGQIAAALVTGNTVIAKPAEQTSLMAARAVELLRAAGVPPDVLALLPGDGAVVGGALTADARIGGVCFTGSTETARAIQRTMARTGNAAAPLIAETGGLNAMIVDSTALPEQAVRDILASAFQSAGQRCSALRLLCLQEDVAERTLTMLKGAMDVLAVGDPWALSTDVGPVIDPEARAAIEAHVAALEAERRLIHRTPAWPDTGSFVAPVALRLDRLEDLTHEVFGPVLHVVTYPADGLDDLVARLNALGYGLTLGLHTRIEARVTQVTEAARVGNQYINRNQIGAIVGVQPFGGEGLSGTGPKAGGPHYLWRFTRGPAGAAAVAAESGPLKAGTEGPDVLAGALRAACHAAPTWAARTDRAAVLAEALDRLAEDDPAAAEAGRAGLAAAARLDAGPVTLPGPTGESNQLRLYPRGDALCLGDGTESAAPAIRQAVCALACGCAVVGPLAVLRPLRAALGRTEAPLATLDGWPQMEALRAVPALAVVALSGAGAETVRAVRAALAGRDGPLVPLTDDPDDAAAFVHERALSIDTTASGGNASLLARVAAGGG</sequence>
<evidence type="ECO:0000256" key="1">
    <source>
        <dbReference type="ARBA" id="ARBA00004786"/>
    </source>
</evidence>
<dbReference type="SUPFAM" id="SSF51730">
    <property type="entry name" value="FAD-linked oxidoreductase"/>
    <property type="match status" value="1"/>
</dbReference>
<comment type="caution">
    <text evidence="10">The sequence shown here is derived from an EMBL/GenBank/DDBJ whole genome shotgun (WGS) entry which is preliminary data.</text>
</comment>
<dbReference type="EMBL" id="WIVE01000112">
    <property type="protein sequence ID" value="MQX38504.1"/>
    <property type="molecule type" value="Genomic_DNA"/>
</dbReference>
<dbReference type="GO" id="GO:0003700">
    <property type="term" value="F:DNA-binding transcription factor activity"/>
    <property type="evidence" value="ECO:0007669"/>
    <property type="project" value="InterPro"/>
</dbReference>
<dbReference type="GO" id="GO:0009898">
    <property type="term" value="C:cytoplasmic side of plasma membrane"/>
    <property type="evidence" value="ECO:0007669"/>
    <property type="project" value="TreeGrafter"/>
</dbReference>
<dbReference type="AlphaFoldDB" id="A0A7X1ZH83"/>
<dbReference type="GO" id="GO:0003677">
    <property type="term" value="F:DNA binding"/>
    <property type="evidence" value="ECO:0007669"/>
    <property type="project" value="UniProtKB-KW"/>
</dbReference>
<feature type="domain" description="Proline dehydrogenase" evidence="8">
    <location>
        <begin position="194"/>
        <end position="487"/>
    </location>
</feature>
<evidence type="ECO:0000256" key="5">
    <source>
        <dbReference type="PIRNR" id="PIRNR000197"/>
    </source>
</evidence>
<dbReference type="Gene3D" id="3.40.309.10">
    <property type="entry name" value="Aldehyde Dehydrogenase, Chain A, domain 2"/>
    <property type="match status" value="1"/>
</dbReference>
<reference evidence="10 11" key="1">
    <citation type="submission" date="2019-10" db="EMBL/GenBank/DDBJ databases">
        <title>Draft whole-genome sequence of the purple nonsulfur photosynthetic bacterium Roseospira navarrensis DSM 15114.</title>
        <authorList>
            <person name="Kyndt J.A."/>
            <person name="Meyer T.E."/>
        </authorList>
    </citation>
    <scope>NUCLEOTIDE SEQUENCE [LARGE SCALE GENOMIC DNA]</scope>
    <source>
        <strain evidence="10 11">DSM 15114</strain>
    </source>
</reference>
<dbReference type="Pfam" id="PF01619">
    <property type="entry name" value="Pro_dh"/>
    <property type="match status" value="1"/>
</dbReference>
<keyword evidence="11" id="KW-1185">Reference proteome</keyword>
<evidence type="ECO:0000256" key="6">
    <source>
        <dbReference type="PIRSR" id="PIRSR000197-1"/>
    </source>
</evidence>